<dbReference type="PANTHER" id="PTHR12413:SF1">
    <property type="entry name" value="DOLICHYL PYROPHOSPHATE MAN9GLCNAC2 ALPHA-1,3-GLUCOSYLTRANSFERASE"/>
    <property type="match status" value="1"/>
</dbReference>
<keyword evidence="7 10" id="KW-0256">Endoplasmic reticulum</keyword>
<dbReference type="PANTHER" id="PTHR12413">
    <property type="entry name" value="DOLICHYL GLYCOSYLTRANSFERASE"/>
    <property type="match status" value="1"/>
</dbReference>
<feature type="transmembrane region" description="Helical" evidence="10">
    <location>
        <begin position="482"/>
        <end position="503"/>
    </location>
</feature>
<evidence type="ECO:0000313" key="13">
    <source>
        <dbReference type="Proteomes" id="UP000267251"/>
    </source>
</evidence>
<feature type="transmembrane region" description="Helical" evidence="10">
    <location>
        <begin position="161"/>
        <end position="182"/>
    </location>
</feature>
<feature type="transmembrane region" description="Helical" evidence="10">
    <location>
        <begin position="393"/>
        <end position="412"/>
    </location>
</feature>
<evidence type="ECO:0000256" key="3">
    <source>
        <dbReference type="ARBA" id="ARBA00008715"/>
    </source>
</evidence>
<comment type="subcellular location">
    <subcellularLocation>
        <location evidence="1 10">Endoplasmic reticulum membrane</location>
        <topology evidence="1 10">Multi-pass membrane protein</topology>
    </subcellularLocation>
</comment>
<sequence>MPKHSARTRHGPPSTQSSLPKASSFTSSSSSPPSLDLECPAVQWATTVEETGGQVAQGLAPLVVALFSLLLRWTTGLWPYSGAGIPPMYGDYEAQRHWMELTWHLPMTQWYRYDLQYWGLDYPPLTAYVSWVCGAVGNWINPAWVALDVSRGYEDGPSKTFMRATVLVTDILIYLPAAYGFARRYWAYTLHEGGVRAGSKPGTSRTFSPLSTAALLLFLTQPALTIIDHGHFQYNSVMLGLVLHAYNAFWDRAYGRGAVLFTLALGFKQMALYYALPIFTFLLGRCYRQRSLNQGLRLLVRLGLSVTLTIVALLLPFLRSIRDVQQVFIRIFPVGRGLYEDKVANLWCALGPVLRLREKLSQPQLVRLSAIFTLVACLPVCIGLLIKPSPRKLIYGLASSSLAFFLLSYQVHEKTILLPILPISMLLVNEPVLVPWFINTATFSMLPLLKRDGVIVPLLTGWALWNWLGGYFTTVIRAPHPVRWTVLGSYLVMGVALIVDLFIPPPGRLPDLWTMANVAISAAIFSLSWAYLTARGLGYFAGPFPLEEPGMEVDEERKDQ</sequence>
<keyword evidence="6 10" id="KW-0812">Transmembrane</keyword>
<organism evidence="12 13">
    <name type="scientific">Piptocephalis cylindrospora</name>
    <dbReference type="NCBI Taxonomy" id="1907219"/>
    <lineage>
        <taxon>Eukaryota</taxon>
        <taxon>Fungi</taxon>
        <taxon>Fungi incertae sedis</taxon>
        <taxon>Zoopagomycota</taxon>
        <taxon>Zoopagomycotina</taxon>
        <taxon>Zoopagomycetes</taxon>
        <taxon>Zoopagales</taxon>
        <taxon>Piptocephalidaceae</taxon>
        <taxon>Piptocephalis</taxon>
    </lineage>
</organism>
<keyword evidence="5 10" id="KW-0808">Transferase</keyword>
<dbReference type="OrthoDB" id="5589195at2759"/>
<feature type="transmembrane region" description="Helical" evidence="10">
    <location>
        <begin position="456"/>
        <end position="476"/>
    </location>
</feature>
<evidence type="ECO:0000256" key="7">
    <source>
        <dbReference type="ARBA" id="ARBA00022824"/>
    </source>
</evidence>
<proteinExistence type="inferred from homology"/>
<evidence type="ECO:0000256" key="11">
    <source>
        <dbReference type="SAM" id="MobiDB-lite"/>
    </source>
</evidence>
<keyword evidence="13" id="KW-1185">Reference proteome</keyword>
<accession>A0A4P9Y0K8</accession>
<comment type="similarity">
    <text evidence="3 10">Belongs to the ALG6/ALG8 glucosyltransferase family.</text>
</comment>
<feature type="compositionally biased region" description="Low complexity" evidence="11">
    <location>
        <begin position="17"/>
        <end position="34"/>
    </location>
</feature>
<keyword evidence="4 10" id="KW-0328">Glycosyltransferase</keyword>
<name>A0A4P9Y0K8_9FUNG</name>
<dbReference type="GO" id="GO:0005789">
    <property type="term" value="C:endoplasmic reticulum membrane"/>
    <property type="evidence" value="ECO:0007669"/>
    <property type="project" value="UniProtKB-SubCell"/>
</dbReference>
<dbReference type="Proteomes" id="UP000267251">
    <property type="component" value="Unassembled WGS sequence"/>
</dbReference>
<comment type="caution">
    <text evidence="10">Lacks conserved residue(s) required for the propagation of feature annotation.</text>
</comment>
<evidence type="ECO:0000256" key="6">
    <source>
        <dbReference type="ARBA" id="ARBA00022692"/>
    </source>
</evidence>
<feature type="transmembrane region" description="Helical" evidence="10">
    <location>
        <begin position="512"/>
        <end position="532"/>
    </location>
</feature>
<comment type="pathway">
    <text evidence="2 10">Protein modification; protein glycosylation.</text>
</comment>
<dbReference type="EC" id="2.4.1.-" evidence="10"/>
<dbReference type="GO" id="GO:0042281">
    <property type="term" value="F:dolichyl pyrophosphate Man9GlcNAc2 alpha-1,3-glucosyltransferase activity"/>
    <property type="evidence" value="ECO:0007669"/>
    <property type="project" value="TreeGrafter"/>
</dbReference>
<evidence type="ECO:0000256" key="9">
    <source>
        <dbReference type="ARBA" id="ARBA00023136"/>
    </source>
</evidence>
<dbReference type="Pfam" id="PF03155">
    <property type="entry name" value="Alg6_Alg8"/>
    <property type="match status" value="1"/>
</dbReference>
<feature type="region of interest" description="Disordered" evidence="11">
    <location>
        <begin position="1"/>
        <end position="35"/>
    </location>
</feature>
<feature type="compositionally biased region" description="Basic residues" evidence="11">
    <location>
        <begin position="1"/>
        <end position="10"/>
    </location>
</feature>
<evidence type="ECO:0000256" key="10">
    <source>
        <dbReference type="RuleBase" id="RU363110"/>
    </source>
</evidence>
<reference evidence="13" key="1">
    <citation type="journal article" date="2018" name="Nat. Microbiol.">
        <title>Leveraging single-cell genomics to expand the fungal tree of life.</title>
        <authorList>
            <person name="Ahrendt S.R."/>
            <person name="Quandt C.A."/>
            <person name="Ciobanu D."/>
            <person name="Clum A."/>
            <person name="Salamov A."/>
            <person name="Andreopoulos B."/>
            <person name="Cheng J.F."/>
            <person name="Woyke T."/>
            <person name="Pelin A."/>
            <person name="Henrissat B."/>
            <person name="Reynolds N.K."/>
            <person name="Benny G.L."/>
            <person name="Smith M.E."/>
            <person name="James T.Y."/>
            <person name="Grigoriev I.V."/>
        </authorList>
    </citation>
    <scope>NUCLEOTIDE SEQUENCE [LARGE SCALE GENOMIC DNA]</scope>
</reference>
<evidence type="ECO:0000256" key="4">
    <source>
        <dbReference type="ARBA" id="ARBA00022676"/>
    </source>
</evidence>
<evidence type="ECO:0000256" key="2">
    <source>
        <dbReference type="ARBA" id="ARBA00004922"/>
    </source>
</evidence>
<protein>
    <recommendedName>
        <fullName evidence="10">Alpha-1,3-glucosyltransferase</fullName>
        <ecNumber evidence="10">2.4.1.-</ecNumber>
    </recommendedName>
</protein>
<keyword evidence="9 10" id="KW-0472">Membrane</keyword>
<gene>
    <name evidence="12" type="ORF">BJ684DRAFT_12748</name>
</gene>
<keyword evidence="8 10" id="KW-1133">Transmembrane helix</keyword>
<feature type="transmembrane region" description="Helical" evidence="10">
    <location>
        <begin position="299"/>
        <end position="318"/>
    </location>
</feature>
<evidence type="ECO:0000256" key="5">
    <source>
        <dbReference type="ARBA" id="ARBA00022679"/>
    </source>
</evidence>
<dbReference type="UniPathway" id="UPA00378"/>
<dbReference type="AlphaFoldDB" id="A0A4P9Y0K8"/>
<feature type="transmembrane region" description="Helical" evidence="10">
    <location>
        <begin position="365"/>
        <end position="386"/>
    </location>
</feature>
<evidence type="ECO:0000256" key="8">
    <source>
        <dbReference type="ARBA" id="ARBA00022989"/>
    </source>
</evidence>
<dbReference type="EMBL" id="KZ988805">
    <property type="protein sequence ID" value="RKP11561.1"/>
    <property type="molecule type" value="Genomic_DNA"/>
</dbReference>
<dbReference type="InterPro" id="IPR004856">
    <property type="entry name" value="Glyco_trans_ALG6/ALG8"/>
</dbReference>
<evidence type="ECO:0000256" key="1">
    <source>
        <dbReference type="ARBA" id="ARBA00004477"/>
    </source>
</evidence>
<evidence type="ECO:0000313" key="12">
    <source>
        <dbReference type="EMBL" id="RKP11561.1"/>
    </source>
</evidence>